<dbReference type="PROSITE" id="PS52044">
    <property type="entry name" value="VLRF1"/>
    <property type="match status" value="1"/>
</dbReference>
<evidence type="ECO:0000256" key="7">
    <source>
        <dbReference type="ARBA" id="ARBA00022801"/>
    </source>
</evidence>
<feature type="compositionally biased region" description="Basic and acidic residues" evidence="11">
    <location>
        <begin position="636"/>
        <end position="648"/>
    </location>
</feature>
<keyword evidence="14" id="KW-1185">Reference proteome</keyword>
<name>A0A095EMI8_CRYD2</name>
<keyword evidence="6 10" id="KW-0255">Endonuclease</keyword>
<keyword evidence="7 10" id="KW-0378">Hydrolase</keyword>
<dbReference type="KEGG" id="cdeu:CNBG_3880"/>
<dbReference type="STRING" id="294750.A0A095EMI8"/>
<comment type="similarity">
    <text evidence="2 10">Belongs to the ANKZF1/VMS1 family.</text>
</comment>
<evidence type="ECO:0000256" key="11">
    <source>
        <dbReference type="SAM" id="MobiDB-lite"/>
    </source>
</evidence>
<feature type="region of interest" description="Disordered" evidence="11">
    <location>
        <begin position="551"/>
        <end position="654"/>
    </location>
</feature>
<feature type="region of interest" description="Disordered" evidence="11">
    <location>
        <begin position="398"/>
        <end position="418"/>
    </location>
</feature>
<dbReference type="PANTHER" id="PTHR16036:SF2">
    <property type="entry name" value="TRNA ENDONUCLEASE ANKZF1"/>
    <property type="match status" value="1"/>
</dbReference>
<dbReference type="OrthoDB" id="429841at2759"/>
<comment type="domain">
    <text evidence="10">The VLRF1 domain mediates binding to the 60S ribosomal subunit.</text>
</comment>
<dbReference type="GeneID" id="88180128"/>
<evidence type="ECO:0000259" key="12">
    <source>
        <dbReference type="PROSITE" id="PS52044"/>
    </source>
</evidence>
<accession>A0A095EMI8</accession>
<keyword evidence="5" id="KW-0677">Repeat</keyword>
<dbReference type="Proteomes" id="UP000029445">
    <property type="component" value="Chromosome 11"/>
</dbReference>
<organism evidence="13 14">
    <name type="scientific">Cryptococcus deuterogattii (strain R265)</name>
    <name type="common">Cryptococcus gattii VGII (strain R265)</name>
    <dbReference type="NCBI Taxonomy" id="294750"/>
    <lineage>
        <taxon>Eukaryota</taxon>
        <taxon>Fungi</taxon>
        <taxon>Dikarya</taxon>
        <taxon>Basidiomycota</taxon>
        <taxon>Agaricomycotina</taxon>
        <taxon>Tremellomycetes</taxon>
        <taxon>Tremellales</taxon>
        <taxon>Cryptococcaceae</taxon>
        <taxon>Cryptococcus</taxon>
        <taxon>Cryptococcus gattii species complex</taxon>
    </lineage>
</organism>
<evidence type="ECO:0000256" key="10">
    <source>
        <dbReference type="PROSITE-ProRule" id="PRU01389"/>
    </source>
</evidence>
<dbReference type="Pfam" id="PF18826">
    <property type="entry name" value="bVLRF1"/>
    <property type="match status" value="1"/>
</dbReference>
<dbReference type="VEuPathDB" id="FungiDB:CNBG_3880"/>
<evidence type="ECO:0000256" key="4">
    <source>
        <dbReference type="ARBA" id="ARBA00022722"/>
    </source>
</evidence>
<dbReference type="HOGENOM" id="CLU_014293_1_1_1"/>
<dbReference type="AlphaFoldDB" id="A0A095EMI8"/>
<evidence type="ECO:0000256" key="6">
    <source>
        <dbReference type="ARBA" id="ARBA00022759"/>
    </source>
</evidence>
<dbReference type="InterPro" id="IPR041175">
    <property type="entry name" value="VLRF1/Vms1"/>
</dbReference>
<evidence type="ECO:0000256" key="1">
    <source>
        <dbReference type="ARBA" id="ARBA00004496"/>
    </source>
</evidence>
<comment type="subcellular location">
    <subcellularLocation>
        <location evidence="1">Cytoplasm</location>
    </subcellularLocation>
</comment>
<dbReference type="GO" id="GO:0016787">
    <property type="term" value="F:hydrolase activity"/>
    <property type="evidence" value="ECO:0007669"/>
    <property type="project" value="UniProtKB-KW"/>
</dbReference>
<evidence type="ECO:0000256" key="9">
    <source>
        <dbReference type="ARBA" id="ARBA00023054"/>
    </source>
</evidence>
<sequence>MSAANLNRSFSVYSIPTQLLQSLAVRSIQAQNSDQQQSVLPTSASTSAAAAPPPIGTGISCQTCPQAEFDTIEEQRAHFKSDWHRYNAKVKLNASAKVVSLEEWDNMVEGISSISGSASSTSGSEQSKVARLLKNQTLDESDDDSSAAAELADRQRRAHLRTAVIWFSPSAPVPQLNIPKDTQFGVHRALFPPYEKAGDYLEELRRMQLSGNEEEDGERRLTFLMVAGGHFAGMVVGIRPRGKTEKQDVKGAGDVRVLKHKTFHRYTTRKKQGGSQAINDNNKSKAISAGAMLRRYGEQALQEEIRALLIDWADDIHASERIFIRASTHGKKSFWGYEGAPLEKNDERLRTFPFPTRRPTLQELLRCWYELTRVRVSHLSEEALKQQDEAYIASLQPKTQTKAKSTPAPVKEVKSEAPKISAEEEARLDRWQRLEEMVRKGRINALRPFWEKYGEEFLFTPASASSSLSPEEQSQYTQPYLLSAASSSSQPEVLTYLLSELKFNPTLVVPSDSLKRPYDLASSKAIRDIYRKFAYDNPDLWDWKAARVPPGLSEEMEAEQREKKAGRRKGLKEKLKEREKARQEAEVREAQEEEEKRLEREKEEREKPTRLGVSGPQKLGGGSAEGLAGLSAEMRMQIERERRARAAEARFGSR</sequence>
<dbReference type="GO" id="GO:0036503">
    <property type="term" value="P:ERAD pathway"/>
    <property type="evidence" value="ECO:0007669"/>
    <property type="project" value="TreeGrafter"/>
</dbReference>
<dbReference type="GO" id="GO:0004519">
    <property type="term" value="F:endonuclease activity"/>
    <property type="evidence" value="ECO:0007669"/>
    <property type="project" value="UniProtKB-KW"/>
</dbReference>
<evidence type="ECO:0000313" key="14">
    <source>
        <dbReference type="Proteomes" id="UP000029445"/>
    </source>
</evidence>
<dbReference type="PANTHER" id="PTHR16036">
    <property type="entry name" value="ANKYRIN REPEAT AND ZINC FINGER DOMAIN-CONTAINING PROTEIN 1"/>
    <property type="match status" value="1"/>
</dbReference>
<dbReference type="EMBL" id="CP025769">
    <property type="protein sequence ID" value="KGB78318.1"/>
    <property type="molecule type" value="Genomic_DNA"/>
</dbReference>
<feature type="domain" description="VLRF1" evidence="12">
    <location>
        <begin position="217"/>
        <end position="374"/>
    </location>
</feature>
<keyword evidence="3 10" id="KW-0963">Cytoplasm</keyword>
<gene>
    <name evidence="13" type="ORF">CNBG_3880</name>
</gene>
<dbReference type="RefSeq" id="XP_062884071.1">
    <property type="nucleotide sequence ID" value="XM_063027853.1"/>
</dbReference>
<keyword evidence="8" id="KW-0040">ANK repeat</keyword>
<dbReference type="GO" id="GO:0005737">
    <property type="term" value="C:cytoplasm"/>
    <property type="evidence" value="ECO:0007669"/>
    <property type="project" value="UniProtKB-SubCell"/>
</dbReference>
<feature type="active site" evidence="10">
    <location>
        <position position="276"/>
    </location>
</feature>
<reference evidence="13 14" key="1">
    <citation type="journal article" date="2011" name="MBio">
        <title>Genome variation in Cryptococcus gattii, an emerging pathogen of immunocompetent hosts.</title>
        <authorList>
            <person name="D'Souza C.A."/>
            <person name="Kronstad J.W."/>
            <person name="Taylor G."/>
            <person name="Warren R."/>
            <person name="Yuen M."/>
            <person name="Hu G."/>
            <person name="Jung W.H."/>
            <person name="Sham A."/>
            <person name="Kidd S.E."/>
            <person name="Tangen K."/>
            <person name="Lee N."/>
            <person name="Zeilmaker T."/>
            <person name="Sawkins J."/>
            <person name="McVicker G."/>
            <person name="Shah S."/>
            <person name="Gnerre S."/>
            <person name="Griggs A."/>
            <person name="Zeng Q."/>
            <person name="Bartlett K."/>
            <person name="Li W."/>
            <person name="Wang X."/>
            <person name="Heitman J."/>
            <person name="Stajich J.E."/>
            <person name="Fraser J.A."/>
            <person name="Meyer W."/>
            <person name="Carter D."/>
            <person name="Schein J."/>
            <person name="Krzywinski M."/>
            <person name="Kwon-Chung K.J."/>
            <person name="Varma A."/>
            <person name="Wang J."/>
            <person name="Brunham R."/>
            <person name="Fyfe M."/>
            <person name="Ouellette B.F."/>
            <person name="Siddiqui A."/>
            <person name="Marra M."/>
            <person name="Jones S."/>
            <person name="Holt R."/>
            <person name="Birren B.W."/>
            <person name="Galagan J.E."/>
            <person name="Cuomo C.A."/>
        </authorList>
    </citation>
    <scope>NUCLEOTIDE SEQUENCE [LARGE SCALE GENOMIC DNA]</scope>
    <source>
        <strain evidence="13 14">R265</strain>
    </source>
</reference>
<keyword evidence="9" id="KW-0175">Coiled coil</keyword>
<reference evidence="13 14" key="2">
    <citation type="journal article" date="2018" name="Proc. Natl. Acad. Sci.">
        <title>RNAi is a critical determinant of centromere evolution in closely related fungi.</title>
        <authorList>
            <person name="Yadav V."/>
            <person name="Sun S."/>
            <person name="Billmyre R.B."/>
            <person name="Thimmappa B.C."/>
            <person name="Shea T."/>
            <person name="Lintner R."/>
            <person name="Bakkeren G."/>
            <person name="Cuomo C.A."/>
            <person name="Heitman J."/>
            <person name="Sanyal K."/>
        </authorList>
    </citation>
    <scope>NUCLEOTIDE SEQUENCE [LARGE SCALE GENOMIC DNA]</scope>
    <source>
        <strain evidence="13 14">R265</strain>
    </source>
</reference>
<protein>
    <submittedName>
        <fullName evidence="13">Cytoplasmic protein</fullName>
    </submittedName>
</protein>
<evidence type="ECO:0000256" key="3">
    <source>
        <dbReference type="ARBA" id="ARBA00022490"/>
    </source>
</evidence>
<dbReference type="InterPro" id="IPR047139">
    <property type="entry name" value="ANKZ1/VMS1"/>
</dbReference>
<dbReference type="OMA" id="GPHIFMC"/>
<proteinExistence type="inferred from homology"/>
<evidence type="ECO:0000313" key="13">
    <source>
        <dbReference type="EMBL" id="KGB78318.1"/>
    </source>
</evidence>
<evidence type="ECO:0000256" key="8">
    <source>
        <dbReference type="ARBA" id="ARBA00023043"/>
    </source>
</evidence>
<evidence type="ECO:0000256" key="5">
    <source>
        <dbReference type="ARBA" id="ARBA00022737"/>
    </source>
</evidence>
<evidence type="ECO:0000256" key="2">
    <source>
        <dbReference type="ARBA" id="ARBA00009262"/>
    </source>
</evidence>
<keyword evidence="4 10" id="KW-0540">Nuclease</keyword>
<feature type="compositionally biased region" description="Basic and acidic residues" evidence="11">
    <location>
        <begin position="572"/>
        <end position="609"/>
    </location>
</feature>